<dbReference type="Gene3D" id="2.60.40.200">
    <property type="entry name" value="Superoxide dismutase, copper/zinc binding domain"/>
    <property type="match status" value="1"/>
</dbReference>
<evidence type="ECO:0000256" key="4">
    <source>
        <dbReference type="ARBA" id="ARBA00022862"/>
    </source>
</evidence>
<evidence type="ECO:0000256" key="2">
    <source>
        <dbReference type="ARBA" id="ARBA00022723"/>
    </source>
</evidence>
<feature type="domain" description="Superoxide dismutase copper/zinc binding" evidence="8">
    <location>
        <begin position="81"/>
        <end position="214"/>
    </location>
</feature>
<reference evidence="9" key="1">
    <citation type="submission" date="2022-01" db="EMBL/GenBank/DDBJ databases">
        <authorList>
            <person name="King R."/>
        </authorList>
    </citation>
    <scope>NUCLEOTIDE SEQUENCE</scope>
</reference>
<dbReference type="PRINTS" id="PR00068">
    <property type="entry name" value="CUZNDISMTASE"/>
</dbReference>
<proteinExistence type="predicted"/>
<evidence type="ECO:0000313" key="9">
    <source>
        <dbReference type="EMBL" id="CAG9799559.1"/>
    </source>
</evidence>
<evidence type="ECO:0000256" key="7">
    <source>
        <dbReference type="SAM" id="SignalP"/>
    </source>
</evidence>
<dbReference type="Pfam" id="PF00080">
    <property type="entry name" value="Sod_Cu"/>
    <property type="match status" value="1"/>
</dbReference>
<dbReference type="GO" id="GO:0004784">
    <property type="term" value="F:superoxide dismutase activity"/>
    <property type="evidence" value="ECO:0007669"/>
    <property type="project" value="UniProtKB-EC"/>
</dbReference>
<evidence type="ECO:0000256" key="6">
    <source>
        <dbReference type="ARBA" id="ARBA00049204"/>
    </source>
</evidence>
<dbReference type="InterPro" id="IPR036423">
    <property type="entry name" value="SOD-like_Cu/Zn_dom_sf"/>
</dbReference>
<comment type="catalytic activity">
    <reaction evidence="6">
        <text>2 superoxide + 2 H(+) = H2O2 + O2</text>
        <dbReference type="Rhea" id="RHEA:20696"/>
        <dbReference type="ChEBI" id="CHEBI:15378"/>
        <dbReference type="ChEBI" id="CHEBI:15379"/>
        <dbReference type="ChEBI" id="CHEBI:16240"/>
        <dbReference type="ChEBI" id="CHEBI:18421"/>
        <dbReference type="EC" id="1.15.1.1"/>
    </reaction>
</comment>
<sequence>MLWKIISVACFVALLVKADMKSDVDVFNKNYNRNQRNARDYLLRSFDIVPSNFPEPSWKASATLTSGNTEADAEAEDSGSVSGEITFKQWNFNAPIQVYVNITGLKPGKHALHIHAFGDISDGCKSTGPHFRHSIVGNVEANEEGKIDIKFNTLALNLFGLTGILGRSIVVHEKPSEFLRYPDLFTPESQFVDLGISYQTEEDSVGERLACGIITITSNIP</sequence>
<dbReference type="InterPro" id="IPR001424">
    <property type="entry name" value="SOD_Cu_Zn_dom"/>
</dbReference>
<protein>
    <recommendedName>
        <fullName evidence="1">superoxide dismutase</fullName>
        <ecNumber evidence="1">1.15.1.1</ecNumber>
    </recommendedName>
</protein>
<evidence type="ECO:0000256" key="1">
    <source>
        <dbReference type="ARBA" id="ARBA00012682"/>
    </source>
</evidence>
<evidence type="ECO:0000313" key="10">
    <source>
        <dbReference type="Proteomes" id="UP001153620"/>
    </source>
</evidence>
<keyword evidence="2" id="KW-0479">Metal-binding</keyword>
<dbReference type="InterPro" id="IPR024134">
    <property type="entry name" value="SOD_Cu/Zn_/chaperone"/>
</dbReference>
<dbReference type="Proteomes" id="UP001153620">
    <property type="component" value="Chromosome 1"/>
</dbReference>
<dbReference type="OrthoDB" id="2015551at2759"/>
<dbReference type="EMBL" id="OU895877">
    <property type="protein sequence ID" value="CAG9799559.1"/>
    <property type="molecule type" value="Genomic_DNA"/>
</dbReference>
<feature type="signal peptide" evidence="7">
    <location>
        <begin position="1"/>
        <end position="18"/>
    </location>
</feature>
<feature type="chain" id="PRO_5040157067" description="superoxide dismutase" evidence="7">
    <location>
        <begin position="19"/>
        <end position="221"/>
    </location>
</feature>
<accession>A0A9N9WNF9</accession>
<dbReference type="SUPFAM" id="SSF49329">
    <property type="entry name" value="Cu,Zn superoxide dismutase-like"/>
    <property type="match status" value="1"/>
</dbReference>
<reference evidence="9" key="2">
    <citation type="submission" date="2022-10" db="EMBL/GenBank/DDBJ databases">
        <authorList>
            <consortium name="ENA_rothamsted_submissions"/>
            <consortium name="culmorum"/>
            <person name="King R."/>
        </authorList>
    </citation>
    <scope>NUCLEOTIDE SEQUENCE</scope>
</reference>
<keyword evidence="10" id="KW-1185">Reference proteome</keyword>
<dbReference type="EC" id="1.15.1.1" evidence="1"/>
<dbReference type="AlphaFoldDB" id="A0A9N9WNF9"/>
<evidence type="ECO:0000259" key="8">
    <source>
        <dbReference type="Pfam" id="PF00080"/>
    </source>
</evidence>
<keyword evidence="4" id="KW-0049">Antioxidant</keyword>
<gene>
    <name evidence="9" type="ORF">CHIRRI_LOCUS2524</name>
</gene>
<keyword evidence="5" id="KW-0560">Oxidoreductase</keyword>
<name>A0A9N9WNF9_9DIPT</name>
<dbReference type="PANTHER" id="PTHR10003">
    <property type="entry name" value="SUPEROXIDE DISMUTASE CU-ZN -RELATED"/>
    <property type="match status" value="1"/>
</dbReference>
<keyword evidence="7" id="KW-0732">Signal</keyword>
<evidence type="ECO:0000256" key="3">
    <source>
        <dbReference type="ARBA" id="ARBA00022833"/>
    </source>
</evidence>
<dbReference type="GO" id="GO:0005507">
    <property type="term" value="F:copper ion binding"/>
    <property type="evidence" value="ECO:0007669"/>
    <property type="project" value="InterPro"/>
</dbReference>
<evidence type="ECO:0000256" key="5">
    <source>
        <dbReference type="ARBA" id="ARBA00023002"/>
    </source>
</evidence>
<keyword evidence="3" id="KW-0862">Zinc</keyword>
<organism evidence="9 10">
    <name type="scientific">Chironomus riparius</name>
    <dbReference type="NCBI Taxonomy" id="315576"/>
    <lineage>
        <taxon>Eukaryota</taxon>
        <taxon>Metazoa</taxon>
        <taxon>Ecdysozoa</taxon>
        <taxon>Arthropoda</taxon>
        <taxon>Hexapoda</taxon>
        <taxon>Insecta</taxon>
        <taxon>Pterygota</taxon>
        <taxon>Neoptera</taxon>
        <taxon>Endopterygota</taxon>
        <taxon>Diptera</taxon>
        <taxon>Nematocera</taxon>
        <taxon>Chironomoidea</taxon>
        <taxon>Chironomidae</taxon>
        <taxon>Chironominae</taxon>
        <taxon>Chironomus</taxon>
    </lineage>
</organism>